<dbReference type="InterPro" id="IPR002172">
    <property type="entry name" value="LDrepeatLR_classA_rpt"/>
</dbReference>
<dbReference type="PANTHER" id="PTHR11339">
    <property type="entry name" value="EXTRACELLULAR MATRIX GLYCOPROTEIN RELATED"/>
    <property type="match status" value="1"/>
</dbReference>
<protein>
    <submittedName>
        <fullName evidence="20">Putative hemocytin</fullName>
    </submittedName>
</protein>
<dbReference type="SMART" id="SM00216">
    <property type="entry name" value="VWD"/>
    <property type="match status" value="5"/>
</dbReference>
<dbReference type="SMART" id="SM00215">
    <property type="entry name" value="VWC_out"/>
    <property type="match status" value="2"/>
</dbReference>
<dbReference type="Pfam" id="PF13330">
    <property type="entry name" value="Mucin2_WxxW"/>
    <property type="match status" value="4"/>
</dbReference>
<evidence type="ECO:0000256" key="6">
    <source>
        <dbReference type="ARBA" id="ARBA00022737"/>
    </source>
</evidence>
<dbReference type="SMART" id="SM00214">
    <property type="entry name" value="VWC"/>
    <property type="match status" value="8"/>
</dbReference>
<dbReference type="CDD" id="cd19941">
    <property type="entry name" value="TIL"/>
    <property type="match status" value="5"/>
</dbReference>
<dbReference type="PROSITE" id="PS50026">
    <property type="entry name" value="EGF_3"/>
    <property type="match status" value="2"/>
</dbReference>
<feature type="region of interest" description="Disordered" evidence="13">
    <location>
        <begin position="631"/>
        <end position="689"/>
    </location>
</feature>
<feature type="disulfide bond" evidence="11">
    <location>
        <begin position="255"/>
        <end position="265"/>
    </location>
</feature>
<dbReference type="PROSITE" id="PS50022">
    <property type="entry name" value="FA58C_3"/>
    <property type="match status" value="8"/>
</dbReference>
<comment type="similarity">
    <text evidence="3">Belongs to the thrombospondin family.</text>
</comment>
<evidence type="ECO:0000256" key="14">
    <source>
        <dbReference type="SAM" id="SignalP"/>
    </source>
</evidence>
<feature type="domain" description="VWFD" evidence="19">
    <location>
        <begin position="3921"/>
        <end position="4098"/>
    </location>
</feature>
<feature type="compositionally biased region" description="Basic and acidic residues" evidence="13">
    <location>
        <begin position="5105"/>
        <end position="5120"/>
    </location>
</feature>
<comment type="similarity">
    <text evidence="2">Belongs to the serine protease inhibitor-like (TIL domain-containing) family.</text>
</comment>
<feature type="disulfide bond" evidence="11">
    <location>
        <begin position="273"/>
        <end position="282"/>
    </location>
</feature>
<dbReference type="InterPro" id="IPR014853">
    <property type="entry name" value="VWF/SSPO/ZAN-like_Cys-rich_dom"/>
</dbReference>
<dbReference type="Pfam" id="PF00094">
    <property type="entry name" value="VWD"/>
    <property type="match status" value="5"/>
</dbReference>
<feature type="domain" description="F5/8 type C" evidence="16">
    <location>
        <begin position="2959"/>
        <end position="3104"/>
    </location>
</feature>
<feature type="compositionally biased region" description="Polar residues" evidence="13">
    <location>
        <begin position="644"/>
        <end position="661"/>
    </location>
</feature>
<keyword evidence="9" id="KW-0325">Glycoprotein</keyword>
<feature type="region of interest" description="Disordered" evidence="13">
    <location>
        <begin position="155"/>
        <end position="192"/>
    </location>
</feature>
<keyword evidence="7" id="KW-0186">Copper</keyword>
<dbReference type="InterPro" id="IPR050780">
    <property type="entry name" value="Mucin_vWF_Thrombospondin_sf"/>
</dbReference>
<evidence type="ECO:0000259" key="18">
    <source>
        <dbReference type="PROSITE" id="PS50923"/>
    </source>
</evidence>
<feature type="domain" description="F5/8 type C" evidence="16">
    <location>
        <begin position="2808"/>
        <end position="2953"/>
    </location>
</feature>
<reference evidence="20" key="1">
    <citation type="submission" date="2014-05" db="EMBL/GenBank/DDBJ databases">
        <title>Assembled transcriptome sequences from leg hypodermis of the spider Cupiennius salei.</title>
        <authorList>
            <person name="French A.S."/>
            <person name="Li A.W."/>
            <person name="Meisner S."/>
            <person name="Torkkeli P.H."/>
        </authorList>
    </citation>
    <scope>NUCLEOTIDE SEQUENCE</scope>
    <source>
        <tissue evidence="20">Leg</tissue>
    </source>
</reference>
<feature type="domain" description="EGF-like" evidence="17">
    <location>
        <begin position="252"/>
        <end position="283"/>
    </location>
</feature>
<dbReference type="CDD" id="cd00112">
    <property type="entry name" value="LDLa"/>
    <property type="match status" value="1"/>
</dbReference>
<evidence type="ECO:0000256" key="4">
    <source>
        <dbReference type="ARBA" id="ARBA00022525"/>
    </source>
</evidence>
<evidence type="ECO:0000256" key="9">
    <source>
        <dbReference type="ARBA" id="ARBA00023180"/>
    </source>
</evidence>
<comment type="subcellular location">
    <subcellularLocation>
        <location evidence="1">Secreted</location>
        <location evidence="1">Extracellular space</location>
    </subcellularLocation>
</comment>
<feature type="domain" description="F5/8 type C" evidence="16">
    <location>
        <begin position="3261"/>
        <end position="3407"/>
    </location>
</feature>
<evidence type="ECO:0000256" key="13">
    <source>
        <dbReference type="SAM" id="MobiDB-lite"/>
    </source>
</evidence>
<sequence length="5142" mass="575204">MARLNLIVIAFVCGILFQTSECQSVKGGSRGIKGGSYSQYQSQSSPSHSRDQVEEPTVQRQHYSQSNAAPRSACDRPSPPMNGRLSCQTSYSKFTCTGSCNHGYKFPDDRETMVLECSQTGVWMPYRNFPECVGSYDGGYGGSSHERTYRREYSHSVSGSYGGGGGGGGPGLGHGQSHGQPHGQHQMRQQLCGSPKSPMNGRHYCNMANGQWTCHGNCNGGYEFPDAHRQMTLTCHDRDGVWSPAAGFPDCILLCHPECENGGQCAVHNQCLCPSTHRGNRCQYPVSSCDFNRISTGSLYSDCAHSPEFTECRISCPPGMTFQPPSTSVYRCTVEGYWNPPTAPECVADSLCERPPPPMNGRVECRGNNDVMLCRGVCSVGFLFPEGFSELSIQCVRRTGEWSPTPGFPDCEPTCNPTCQNGGKCLGHNNCLCPKGYRGGRCQYPTSNCDGHDRFAAVVWKCKNGERETECNISCGQTGSILQPAEPTVYTCSLDGTWQPDLKPICVTDYSVIDRRATVNERYEMGGTPHRRPGQREPSGHAMNRGPHEFGGQQPVDYDFGGQQEVDHDFGGQQPVDYDDFNGRQPGQHGSRGRPQAGHGRPGQRPINNEFGGQQPVDYDFDNQQRVDYERENSRPNLGGYPYGQQTSDYGDVDQSQTGQQPDKYRERPYTRQEEGKEAFDDGLGNVGSRETEDARFTLTDEDAQQVMEEFGTSTEEEDIDQFSNIEKTSSYHGICTVWGYHHYRTFDGEVFTFPSSCPYILASNCGHDDLVISLLTQCDNHAPCERTIEIQLQDNTYVISYQTGLMQNGMTLPIPTHIGELTVEKITRYLVIRLTTGFTIWINEENTVLIVGSQFMKNRTCGMCGNYDGNFDNKFILADGSKTRDIYSFANSWKRDPDGICVDNIQKESPCNADTRENRLASDKSNILCATILNAEFHPCFEHVESSIYYTKCQMDCCSIMAEEDCECASIGEFVLECSRNGIDIKNGWRKPAICPLTCKNGTEYRECGPPCPPTCDDQEPTCQQERCVDGCHCPEGTVLENGQCITVDLCPCHHGERIYASGDTMEQDCNTCICQGGSWQCTDSICSSTCSVSGPHFQTFDDLNYDFSGQCSHYLVFADEWNVQIDYSNNCRDMASLTSVCIRSITIHTFDGAVVKLKQTMEVSVNGREMLGLPVVAPGIYIGQATSEYIKAQLNNGLEILWDMDSSIEIYAPVSLFDTLKGLCGTFSKNQQDDFLTPEGDVEKSSLVFAKKWKVDENCQEYAGGAELDKPCDRFPERRTYAARVCRIIKEDEFKECHSLIDYQRYFEDCLEDVCGCLQEPTSCACLSLSNYAKACARKEKSLSWRQSLPICGMPCPMGQIYLPCANPCIYTCGEIAHSYSNCREECVEGCVCPPGQTLDVHGQCVPVSSCSCVHSGHVYPPEFMQRRGKEMCECAEGQWACHKASPADLLLTPPPNIAPECDSSANFEATDCVSECPLTCTNLHHHQPCTTAMCVPGCRCKKGYVLDTATNTCVKPLDCPCHHSGKSYEEGEQVTMDCHSCTCESGTWECDSHPCPGLCSAWGDSHYETFDGRLFDFEGSCDYVMVKARVTDQKIFSVVIQNMPCGGNGGATCGKSLSITLGEQSITLTRDHPLPDVPEDSSLSLSSVGMYSLVDSDIGISVQWDRNSKVYIIAQPVWENKLQGLCGDFNSDSSDDFRSPSGGLPLVLAKDFADSWRVHKYCKPASQPEDACDKHPDRRTWSKHKCAVLKSELFKPCHYQVEVDEYFKRCVLDACACSSGGDCECLCAVVSAYAQKCARRGVVIPWRSQDLCPVQCEEACDHYSPCISLCAPPNCDTYLDESQDSHSCSREPCVDGCEPKPCESGQVHKSATNFTCIPEHFCTEKPCTVIDGVPYREGERIQDRDIGDSCQSCYCRRGEVDCIGVPCTSSTARPTIGVELEECEFTGWTDWINSIAPEDNNGDDIEDLEDLVYSRRIPCSLSNITSIQCRVAQTEEPADPETNGITCDTDSGLRCRRNSYEGDCKDYEIRVYCECQEEVTCPPGQDWNSCAYNCDKLCHALETVFIEEKACDRNQECVPGCVEEVCESSKLARDAETCVTPEMCTCRLSSGYVIAPGEVITDGCQKCQCLNNTLICSTILQCKEEPSLKPSTPIPFPGRPHIIGPEAPEVEVPCTPGWGDWESFHTPDRKGERETLDEFEQEDAVRCSLDQVTEIQCREEDTSKLLKYSGQNNVYCDVEHNGLECNNKDMPPGKKCLDYEMRTFCDCELSPGKKGKQRKRRPKAKTRTELPEAISTVTPPSIISGVKPEIVFRPTARPGGIAFSPPTVKPRFGITSTTPSCSYWSDWINKGKPRRGKKFGDKEDTKPYILKQTEGFCLDGFISDIECKEASTDKDYTETKEEKLICDLNRGFLCQNKFQPDNRCLDYKIRYFCNCGEVAPEVPILIKTTPPPYIYPCSEFIPLIDGRRPIPDSQIKASSSDSYRSGPDAIKMKTKGRRKAWTAGKLDTKQFVEVDLGDVRAVYGITTKGKEDSDQWVTSYQLLYSNDGVSYSYYQDENDNNKVFSGNYDDSIEVKHIFSQPFEARYVRLEPLSWEDRISLRMDLLGCAKAIITTTSTTTTTETSTWIYEVPVVVTTAVEEECDKPMGLEDEYIGVISASSFYDTTTKPENGRMGSNTAWVAGKNDFNQYLEVNFPEEANITGVITRGREDQPHWVRSFMVAYSNDGTTWEKIEDENDEPVIFRANNNKDSRVTNKFPSTIKAKYIRILPVSWKSKIAMQIELLGCPPEEEEEEVEPRMLDLGLKCKKRMGLENGLLMDSQLSASSSYSSRFTPDMARLGSDSVWAAAVQDDNQYLQVDFIDEQRISGIITKGREDIPQWVTAYNVQFSKDGVIWKGIKDKTVEDKEFPANYDAVSTVENIFPRTIRARFLRIKPTKWKNWISMQIEILGCYHPEACRDPMGLENGIISDHQLTASSEVSESLSADNGRISSPTAWTPDNSDLNPFLQVDLLEPVNLTAVVTKGNKEIPQWVKSFNVAYSNDSEDWKKVVDTRDKIKEFIGNEDQDSAVINLFPIPVIARYVRIIPLEKHRKISLRMELLGCLHEQVCREPMGLENGVLGDSQITASSSSDPDTTPSHARLNDKSGWQPDKVDKHPYLQVDFLEPRNVSAVVTKGVEDEDNWVTKFKIVVSDDARKWYPIITDDGDDVMFKGNEDRDTPVVNTFPEAIEARFFRIVPLEFKNAVGLRLELLGCYHPHECQEPMGMESGSVFDYQISASSFLSDELSPAKARLDSDTAWVAETEDDDPFIEVDFIVPVNVTGVITRGRNDANEWVKKYKIEYSIEPDNGFISDTDNRGRELEYPANSDSESPVTNIFEQPIFARVLRIVPVSYEKKIAMRFEVLGCFHKTECMEPMGLENGLLEDSHISASSYKSDDNDPTKIRLNSDSSWVPNDSDDIHFIQVDFIDPKNVSAIITKGDPSELKWVTEYQVEYSEDGNVWSSIEDEKGNVKDFPANTNNESPTINLFPETIEAKYIRIIPTKWNDEIALRAEILGCYHPYGEEPEPELTTIPEIVMPYTGVYTEPPMLMECPDPMEGEISLLKGARVKASSSTPSGGASRIMLHTQGSEGQSGGWVPKVDDLHPFLFIQLPETRWLTSLYIQGREDEENWVKTLRVVASSDNSTWMPVFGPDGKEIIEANKDQENIVGLYFNDPVEAQYVKIIPETWHRWPSFRLDLRGCRTEEATILPVSPPAEYPEICPELLDYPHLAQDCPDDCPDGQLCDGEECVDPVDCACVHDGKIFKVSDKLEDRHCRVCDCALGGRSVCNQKQCDPCEEGKTSVLNDDDCSCTCEECPEGERLCPTSLECIPEERWCDGTVDCQDDETDCISTTMKPSARRKGKILPVAPVTEEPSVPENGTCNVMGNHIETFDGQDIIYDVCNHVVFKDIKSEKYNVTIHKECNYVSECKHWIEVNYLNQQIKVHSSDLSVEVNGYTYTTSQLWRLSKTTKMNLVAKKVGEQVLIRSLSDSFTIIYDTRGHLEIDVAPELLEEVAGLCGYYSGKVEDDQRKPNGKKAFTSREFGESWAVKEKGKACRPLICPHEEMAKAMELCFKLKEKPFIACGKLMPLDQFIEFCTSTTCECLLNKKNSESKCKCDGLLPFVETCESKLGPLAVRNWRLIHECHAECPPGMEWNDCGPSCQLTCESSSEESLQECSGRCVPGCFCSPGTVLNDDECIPPEQCRDQVCQGFGDPHFKTFDGLFFPFQAVGSFLIVSDAGKNFEVKGLSRKCGLFNPITCLVGMEITYKKHKISIKKGKELGLDGKKISMDKLPLHEDGMIILGYPGRTFVIVIPPINLEARYYEENSGFAVRVPSRTYFNKTRGLCGNCNGREDDELKNEPLNEYVCSWQTDGNRDECMKELEELPELDKRVPICEKLKDPVFEVCHPLIDVDVYVDACHFDASHSGDYKASFCKTAMEYGRQCCQAGISIVDWPKELECDIDCPSGTAYEQCHKGCPQTCISKKNESSDSSCNQVRTDGCFCPEGKILKDGECADIELCDTCDEEGHVAGEKWNDGACKHCECRENLKVECVLEVCPAEPICSEHETLITKETEREEPSCCESYICVPKEEECPIMEVPKCKTGEVAKVHKGLDTCPLLKCECDQLLCAPLVWPEDLEMGQQAVISNGSCCPVVQVVCFEEFCPEKPYCDDKLELVEVKEECCTIYKCKPPKDVCVYTHLFKIIEGFQSLVEQIDSDTTVYQPGENWEDGLCEKCSCVESKGQYVPLCVMEHCPSLEDMPENKEYVLQEIKLPYKCCPEIVRVQCRDSDGNVYEPGEQWQDEDDPCVTYLCENEGTGNVIKIKSVINCTECPRTAVLFPPSRALGQCCGFCKPSKCEDGDDLHEAGDTWPSPDDPCKMAECVREFGKISVVYTKQPCPTIPEGCPEDKIVLDEKGCCQVCNLTSEVSCNSGPIPDEETVGFFTYNEPSEGGICVNDKPVSKVLQCKGACHSRSYYSLEDGEFKDMCQCCKVNVTTNRTVELRCPNGNYVRKTFLQPETCQCSKCAPKSGGSKKNTFTPQSPWNQQNSQNTDTEFIFAQSPIDSERFTQQRNTDDEIQQKPFNSWQIQQNQVQQEEYEGF</sequence>
<dbReference type="InterPro" id="IPR000421">
    <property type="entry name" value="FA58C"/>
</dbReference>
<feature type="compositionally biased region" description="Low complexity" evidence="13">
    <location>
        <begin position="36"/>
        <end position="47"/>
    </location>
</feature>
<feature type="region of interest" description="Disordered" evidence="13">
    <location>
        <begin position="5069"/>
        <end position="5091"/>
    </location>
</feature>
<dbReference type="SUPFAM" id="SSF49785">
    <property type="entry name" value="Galactose-binding domain-like"/>
    <property type="match status" value="8"/>
</dbReference>
<feature type="compositionally biased region" description="Low complexity" evidence="13">
    <location>
        <begin position="5081"/>
        <end position="5091"/>
    </location>
</feature>
<dbReference type="PROSITE" id="PS00022">
    <property type="entry name" value="EGF_1"/>
    <property type="match status" value="2"/>
</dbReference>
<feature type="region of interest" description="Disordered" evidence="13">
    <location>
        <begin position="3121"/>
        <end position="3153"/>
    </location>
</feature>
<dbReference type="InterPro" id="IPR002919">
    <property type="entry name" value="TIL_dom"/>
</dbReference>
<evidence type="ECO:0000256" key="3">
    <source>
        <dbReference type="ARBA" id="ARBA00009456"/>
    </source>
</evidence>
<evidence type="ECO:0000256" key="1">
    <source>
        <dbReference type="ARBA" id="ARBA00004239"/>
    </source>
</evidence>
<dbReference type="Gene3D" id="2.60.120.260">
    <property type="entry name" value="Galactose-binding domain-like"/>
    <property type="match status" value="8"/>
</dbReference>
<dbReference type="SMART" id="SM00032">
    <property type="entry name" value="CCP"/>
    <property type="match status" value="5"/>
</dbReference>
<dbReference type="Gene3D" id="2.10.25.10">
    <property type="entry name" value="Laminin"/>
    <property type="match status" value="5"/>
</dbReference>
<dbReference type="InterPro" id="IPR000742">
    <property type="entry name" value="EGF"/>
</dbReference>
<feature type="region of interest" description="Disordered" evidence="13">
    <location>
        <begin position="25"/>
        <end position="80"/>
    </location>
</feature>
<keyword evidence="5 14" id="KW-0732">Signal</keyword>
<evidence type="ECO:0000259" key="19">
    <source>
        <dbReference type="PROSITE" id="PS51233"/>
    </source>
</evidence>
<dbReference type="SMART" id="SM00231">
    <property type="entry name" value="FA58C"/>
    <property type="match status" value="8"/>
</dbReference>
<dbReference type="InterPro" id="IPR025155">
    <property type="entry name" value="WxxW_domain"/>
</dbReference>
<feature type="domain" description="Sushi" evidence="18">
    <location>
        <begin position="72"/>
        <end position="134"/>
    </location>
</feature>
<dbReference type="FunFam" id="2.10.25.10:FF:000055">
    <property type="entry name" value="alpha-tectorin isoform X1"/>
    <property type="match status" value="1"/>
</dbReference>
<feature type="domain" description="F5/8 type C" evidence="16">
    <location>
        <begin position="3413"/>
        <end position="3558"/>
    </location>
</feature>
<feature type="compositionally biased region" description="Low complexity" evidence="13">
    <location>
        <begin position="3129"/>
        <end position="3139"/>
    </location>
</feature>
<evidence type="ECO:0000259" key="17">
    <source>
        <dbReference type="PROSITE" id="PS50026"/>
    </source>
</evidence>
<dbReference type="InterPro" id="IPR001846">
    <property type="entry name" value="VWF_type-D"/>
</dbReference>
<evidence type="ECO:0000256" key="12">
    <source>
        <dbReference type="PROSITE-ProRule" id="PRU00302"/>
    </source>
</evidence>
<evidence type="ECO:0000259" key="16">
    <source>
        <dbReference type="PROSITE" id="PS50022"/>
    </source>
</evidence>
<feature type="domain" description="F5/8 type C" evidence="16">
    <location>
        <begin position="3110"/>
        <end position="3255"/>
    </location>
</feature>
<evidence type="ECO:0000256" key="10">
    <source>
        <dbReference type="PROSITE-ProRule" id="PRU00039"/>
    </source>
</evidence>
<feature type="disulfide bond" evidence="10">
    <location>
        <begin position="5012"/>
        <end position="5064"/>
    </location>
</feature>
<dbReference type="PROSITE" id="PS01286">
    <property type="entry name" value="FA58C_2"/>
    <property type="match status" value="4"/>
</dbReference>
<dbReference type="EMBL" id="GBFC01000050">
    <property type="protein sequence ID" value="JAC59288.1"/>
    <property type="molecule type" value="mRNA"/>
</dbReference>
<name>A0A061QHV0_CUPSA</name>
<dbReference type="Pfam" id="PF08742">
    <property type="entry name" value="C8"/>
    <property type="match status" value="5"/>
</dbReference>
<evidence type="ECO:0000259" key="15">
    <source>
        <dbReference type="PROSITE" id="PS01225"/>
    </source>
</evidence>
<feature type="region of interest" description="Disordered" evidence="13">
    <location>
        <begin position="521"/>
        <end position="619"/>
    </location>
</feature>
<dbReference type="PROSITE" id="PS01225">
    <property type="entry name" value="CTCK_2"/>
    <property type="match status" value="1"/>
</dbReference>
<feature type="compositionally biased region" description="Low complexity" evidence="13">
    <location>
        <begin position="177"/>
        <end position="186"/>
    </location>
</feature>
<dbReference type="InterPro" id="IPR036084">
    <property type="entry name" value="Ser_inhib-like_sf"/>
</dbReference>
<dbReference type="FunFam" id="2.10.25.10:FF:000674">
    <property type="entry name" value="Mucin-2"/>
    <property type="match status" value="1"/>
</dbReference>
<evidence type="ECO:0000313" key="20">
    <source>
        <dbReference type="EMBL" id="JAC59288.1"/>
    </source>
</evidence>
<dbReference type="SUPFAM" id="SSF57567">
    <property type="entry name" value="Serine protease inhibitors"/>
    <property type="match status" value="5"/>
</dbReference>
<dbReference type="SMART" id="SM00181">
    <property type="entry name" value="EGF"/>
    <property type="match status" value="4"/>
</dbReference>
<feature type="disulfide bond" evidence="11">
    <location>
        <begin position="415"/>
        <end position="425"/>
    </location>
</feature>
<feature type="disulfide bond" evidence="10">
    <location>
        <begin position="5008"/>
        <end position="5062"/>
    </location>
</feature>
<dbReference type="InterPro" id="IPR000436">
    <property type="entry name" value="Sushi_SCR_CCP_dom"/>
</dbReference>
<feature type="disulfide bond" evidence="11">
    <location>
        <begin position="433"/>
        <end position="442"/>
    </location>
</feature>
<feature type="compositionally biased region" description="Basic and acidic residues" evidence="13">
    <location>
        <begin position="663"/>
        <end position="680"/>
    </location>
</feature>
<feature type="domain" description="VWFD" evidence="19">
    <location>
        <begin position="734"/>
        <end position="903"/>
    </location>
</feature>
<evidence type="ECO:0000256" key="7">
    <source>
        <dbReference type="ARBA" id="ARBA00023008"/>
    </source>
</evidence>
<dbReference type="InterPro" id="IPR001007">
    <property type="entry name" value="VWF_dom"/>
</dbReference>
<evidence type="ECO:0000256" key="11">
    <source>
        <dbReference type="PROSITE-ProRule" id="PRU00076"/>
    </source>
</evidence>
<dbReference type="PROSITE" id="PS01285">
    <property type="entry name" value="FA58C_1"/>
    <property type="match status" value="4"/>
</dbReference>
<organism evidence="20">
    <name type="scientific">Cupiennius salei</name>
    <name type="common">American wandering spider</name>
    <dbReference type="NCBI Taxonomy" id="6928"/>
    <lineage>
        <taxon>Eukaryota</taxon>
        <taxon>Metazoa</taxon>
        <taxon>Ecdysozoa</taxon>
        <taxon>Arthropoda</taxon>
        <taxon>Chelicerata</taxon>
        <taxon>Arachnida</taxon>
        <taxon>Araneae</taxon>
        <taxon>Araneomorphae</taxon>
        <taxon>Entelegynae</taxon>
        <taxon>Lycosoidea</taxon>
        <taxon>Ctenidae</taxon>
        <taxon>Cupiennius</taxon>
    </lineage>
</organism>
<comment type="caution">
    <text evidence="11">Lacks conserved residue(s) required for the propagation of feature annotation.</text>
</comment>
<feature type="domain" description="Sushi" evidence="18">
    <location>
        <begin position="280"/>
        <end position="348"/>
    </location>
</feature>
<dbReference type="FunFam" id="2.60.120.260:FF:000016">
    <property type="entry name" value="Contactin-associated protein-like 4 isoform 1"/>
    <property type="match status" value="5"/>
</dbReference>
<keyword evidence="4" id="KW-0964">Secreted</keyword>
<feature type="compositionally biased region" description="Polar residues" evidence="13">
    <location>
        <begin position="58"/>
        <end position="69"/>
    </location>
</feature>
<evidence type="ECO:0000256" key="8">
    <source>
        <dbReference type="ARBA" id="ARBA00023157"/>
    </source>
</evidence>
<dbReference type="SMART" id="SM00192">
    <property type="entry name" value="LDLa"/>
    <property type="match status" value="1"/>
</dbReference>
<feature type="domain" description="F5/8 type C" evidence="16">
    <location>
        <begin position="3593"/>
        <end position="3742"/>
    </location>
</feature>
<dbReference type="PANTHER" id="PTHR11339:SF386">
    <property type="entry name" value="HEMOLECTIN, ISOFORM A"/>
    <property type="match status" value="1"/>
</dbReference>
<dbReference type="Pfam" id="PF01826">
    <property type="entry name" value="TIL"/>
    <property type="match status" value="4"/>
</dbReference>
<dbReference type="SMART" id="SM00041">
    <property type="entry name" value="CT"/>
    <property type="match status" value="1"/>
</dbReference>
<feature type="domain" description="CTCK" evidence="15">
    <location>
        <begin position="4971"/>
        <end position="5068"/>
    </location>
</feature>
<dbReference type="FunFam" id="2.60.120.260:FF:000002">
    <property type="entry name" value="Coagulation factor VIII"/>
    <property type="match status" value="1"/>
</dbReference>
<feature type="signal peptide" evidence="14">
    <location>
        <begin position="1"/>
        <end position="22"/>
    </location>
</feature>
<feature type="compositionally biased region" description="Gly residues" evidence="13">
    <location>
        <begin position="160"/>
        <end position="176"/>
    </location>
</feature>
<gene>
    <name evidence="20" type="primary">CSH_0392</name>
</gene>
<dbReference type="CDD" id="cd00057">
    <property type="entry name" value="FA58C"/>
    <property type="match status" value="8"/>
</dbReference>
<feature type="region of interest" description="Disordered" evidence="13">
    <location>
        <begin position="5103"/>
        <end position="5142"/>
    </location>
</feature>
<accession>A0A061QHV0</accession>
<evidence type="ECO:0000256" key="5">
    <source>
        <dbReference type="ARBA" id="ARBA00022729"/>
    </source>
</evidence>
<dbReference type="PROSITE" id="PS51233">
    <property type="entry name" value="VWFD"/>
    <property type="match status" value="5"/>
</dbReference>
<dbReference type="PROSITE" id="PS01185">
    <property type="entry name" value="CTCK_1"/>
    <property type="match status" value="1"/>
</dbReference>
<feature type="domain" description="VWFD" evidence="19">
    <location>
        <begin position="1090"/>
        <end position="1262"/>
    </location>
</feature>
<feature type="domain" description="F5/8 type C" evidence="16">
    <location>
        <begin position="2645"/>
        <end position="2788"/>
    </location>
</feature>
<dbReference type="SMART" id="SM00832">
    <property type="entry name" value="C8"/>
    <property type="match status" value="4"/>
</dbReference>
<feature type="chain" id="PRO_5001609000" evidence="14">
    <location>
        <begin position="23"/>
        <end position="5142"/>
    </location>
</feature>
<dbReference type="GO" id="GO:0005576">
    <property type="term" value="C:extracellular region"/>
    <property type="evidence" value="ECO:0007669"/>
    <property type="project" value="UniProtKB-SubCell"/>
</dbReference>
<feature type="domain" description="F5/8 type C" evidence="16">
    <location>
        <begin position="2460"/>
        <end position="2610"/>
    </location>
</feature>
<dbReference type="GO" id="GO:0007399">
    <property type="term" value="P:nervous system development"/>
    <property type="evidence" value="ECO:0007669"/>
    <property type="project" value="UniProtKB-ARBA"/>
</dbReference>
<dbReference type="Pfam" id="PF00754">
    <property type="entry name" value="F5_F8_type_C"/>
    <property type="match status" value="8"/>
</dbReference>
<keyword evidence="12" id="KW-0768">Sushi</keyword>
<feature type="disulfide bond" evidence="12">
    <location>
        <begin position="74"/>
        <end position="117"/>
    </location>
</feature>
<proteinExistence type="evidence at transcript level"/>
<feature type="domain" description="EGF-like" evidence="17">
    <location>
        <begin position="412"/>
        <end position="443"/>
    </location>
</feature>
<keyword evidence="6" id="KW-0677">Repeat</keyword>
<feature type="domain" description="VWFD" evidence="19">
    <location>
        <begin position="4248"/>
        <end position="4421"/>
    </location>
</feature>
<dbReference type="InterPro" id="IPR006207">
    <property type="entry name" value="Cys_knot_C"/>
</dbReference>
<dbReference type="InterPro" id="IPR008979">
    <property type="entry name" value="Galactose-bd-like_sf"/>
</dbReference>
<keyword evidence="11" id="KW-0245">EGF-like domain</keyword>
<dbReference type="PROSITE" id="PS50923">
    <property type="entry name" value="SUSHI"/>
    <property type="match status" value="2"/>
</dbReference>
<dbReference type="PROSITE" id="PS01186">
    <property type="entry name" value="EGF_2"/>
    <property type="match status" value="1"/>
</dbReference>
<evidence type="ECO:0000256" key="2">
    <source>
        <dbReference type="ARBA" id="ARBA00007611"/>
    </source>
</evidence>
<keyword evidence="8 11" id="KW-1015">Disulfide bond</keyword>
<feature type="domain" description="VWFD" evidence="19">
    <location>
        <begin position="1560"/>
        <end position="1726"/>
    </location>
</feature>